<comment type="caution">
    <text evidence="8">The sequence shown here is derived from an EMBL/GenBank/DDBJ whole genome shotgun (WGS) entry which is preliminary data.</text>
</comment>
<dbReference type="Gene3D" id="3.60.130.10">
    <property type="entry name" value="Clavaminate synthase-like"/>
    <property type="match status" value="1"/>
</dbReference>
<dbReference type="Pfam" id="PF02668">
    <property type="entry name" value="TauD"/>
    <property type="match status" value="1"/>
</dbReference>
<evidence type="ECO:0000256" key="4">
    <source>
        <dbReference type="ARBA" id="ARBA00022964"/>
    </source>
</evidence>
<evidence type="ECO:0000256" key="2">
    <source>
        <dbReference type="ARBA" id="ARBA00008654"/>
    </source>
</evidence>
<dbReference type="EMBL" id="JWZX01002893">
    <property type="protein sequence ID" value="KOO26090.1"/>
    <property type="molecule type" value="Genomic_DNA"/>
</dbReference>
<dbReference type="GO" id="GO:0045329">
    <property type="term" value="P:carnitine biosynthetic process"/>
    <property type="evidence" value="ECO:0007669"/>
    <property type="project" value="TreeGrafter"/>
</dbReference>
<name>A0A0M0JHZ4_9EUKA</name>
<evidence type="ECO:0000256" key="6">
    <source>
        <dbReference type="ARBA" id="ARBA00023004"/>
    </source>
</evidence>
<evidence type="ECO:0000259" key="7">
    <source>
        <dbReference type="Pfam" id="PF02668"/>
    </source>
</evidence>
<gene>
    <name evidence="8" type="ORF">Ctob_006156</name>
</gene>
<keyword evidence="9" id="KW-1185">Reference proteome</keyword>
<dbReference type="Proteomes" id="UP000037460">
    <property type="component" value="Unassembled WGS sequence"/>
</dbReference>
<dbReference type="GO" id="GO:0051213">
    <property type="term" value="F:dioxygenase activity"/>
    <property type="evidence" value="ECO:0007669"/>
    <property type="project" value="UniProtKB-KW"/>
</dbReference>
<organism evidence="8 9">
    <name type="scientific">Chrysochromulina tobinii</name>
    <dbReference type="NCBI Taxonomy" id="1460289"/>
    <lineage>
        <taxon>Eukaryota</taxon>
        <taxon>Haptista</taxon>
        <taxon>Haptophyta</taxon>
        <taxon>Prymnesiophyceae</taxon>
        <taxon>Prymnesiales</taxon>
        <taxon>Chrysochromulinaceae</taxon>
        <taxon>Chrysochromulina</taxon>
    </lineage>
</organism>
<keyword evidence="6" id="KW-0408">Iron</keyword>
<comment type="cofactor">
    <cofactor evidence="1">
        <name>Fe(2+)</name>
        <dbReference type="ChEBI" id="CHEBI:29033"/>
    </cofactor>
</comment>
<sequence length="411" mass="45080">MRRALPRAFSTVALRSAELKLGTPADVPKAVQIAALDASDGSLTIRWHDYDQTSTFSSAWLRELGSVETSEGTSGSSDELLPPHVLRVSFDELRDGSAAARWRWIEMLAEHGTTIVEAVPTTVTRSGDAVAGIGSVVPSPARASEGEVVDGVRYVAELLGPMQPNIYGEIFNVISKGEKAENIAYTSLALGPHMDLPYYESPAGVQLLHCLRFDEQVLGGETYVIDAFAVAEAFRRAEPGAFEVLASVPATFIKDHSDRDYPVLMSYQRPHLAVEPLSRRLTGFFWSPEFEGPLRCEALSPSDVEAYYEAYRRLHAAIDRAPKLKFRLRPGEMLVFNNRRMLHGRDSFSLGDGGGRHLRGGYVNIDELSNRYNLLRRAMTGASSGAAVLGNQDWSRVGISLPPRSTPRSTS</sequence>
<dbReference type="InterPro" id="IPR050411">
    <property type="entry name" value="AlphaKG_dependent_hydroxylases"/>
</dbReference>
<keyword evidence="5" id="KW-0560">Oxidoreductase</keyword>
<evidence type="ECO:0000256" key="5">
    <source>
        <dbReference type="ARBA" id="ARBA00023002"/>
    </source>
</evidence>
<dbReference type="PANTHER" id="PTHR10696">
    <property type="entry name" value="GAMMA-BUTYROBETAINE HYDROXYLASE-RELATED"/>
    <property type="match status" value="1"/>
</dbReference>
<dbReference type="PANTHER" id="PTHR10696:SF25">
    <property type="entry name" value="OXIDOREDUCTASE AIM17-RELATED"/>
    <property type="match status" value="1"/>
</dbReference>
<comment type="similarity">
    <text evidence="2">Belongs to the gamma-BBH/TMLD family.</text>
</comment>
<feature type="domain" description="TauD/TfdA-like" evidence="7">
    <location>
        <begin position="88"/>
        <end position="362"/>
    </location>
</feature>
<proteinExistence type="inferred from homology"/>
<reference evidence="9" key="1">
    <citation type="journal article" date="2015" name="PLoS Genet.">
        <title>Genome Sequence and Transcriptome Analyses of Chrysochromulina tobin: Metabolic Tools for Enhanced Algal Fitness in the Prominent Order Prymnesiales (Haptophyceae).</title>
        <authorList>
            <person name="Hovde B.T."/>
            <person name="Deodato C.R."/>
            <person name="Hunsperger H.M."/>
            <person name="Ryken S.A."/>
            <person name="Yost W."/>
            <person name="Jha R.K."/>
            <person name="Patterson J."/>
            <person name="Monnat R.J. Jr."/>
            <person name="Barlow S.B."/>
            <person name="Starkenburg S.R."/>
            <person name="Cattolico R.A."/>
        </authorList>
    </citation>
    <scope>NUCLEOTIDE SEQUENCE</scope>
    <source>
        <strain evidence="9">CCMP291</strain>
    </source>
</reference>
<keyword evidence="4" id="KW-0223">Dioxygenase</keyword>
<accession>A0A0M0JHZ4</accession>
<dbReference type="AlphaFoldDB" id="A0A0M0JHZ4"/>
<evidence type="ECO:0000313" key="9">
    <source>
        <dbReference type="Proteomes" id="UP000037460"/>
    </source>
</evidence>
<dbReference type="InterPro" id="IPR003819">
    <property type="entry name" value="TauD/TfdA-like"/>
</dbReference>
<protein>
    <submittedName>
        <fullName evidence="8">Gamma-butyrobetaine 1</fullName>
    </submittedName>
</protein>
<dbReference type="GO" id="GO:0005739">
    <property type="term" value="C:mitochondrion"/>
    <property type="evidence" value="ECO:0007669"/>
    <property type="project" value="TreeGrafter"/>
</dbReference>
<dbReference type="OrthoDB" id="406634at2759"/>
<dbReference type="GO" id="GO:0046872">
    <property type="term" value="F:metal ion binding"/>
    <property type="evidence" value="ECO:0007669"/>
    <property type="project" value="UniProtKB-KW"/>
</dbReference>
<dbReference type="InterPro" id="IPR042098">
    <property type="entry name" value="TauD-like_sf"/>
</dbReference>
<dbReference type="SUPFAM" id="SSF51197">
    <property type="entry name" value="Clavaminate synthase-like"/>
    <property type="match status" value="1"/>
</dbReference>
<evidence type="ECO:0000256" key="3">
    <source>
        <dbReference type="ARBA" id="ARBA00022723"/>
    </source>
</evidence>
<evidence type="ECO:0000256" key="1">
    <source>
        <dbReference type="ARBA" id="ARBA00001954"/>
    </source>
</evidence>
<keyword evidence="3" id="KW-0479">Metal-binding</keyword>
<evidence type="ECO:0000313" key="8">
    <source>
        <dbReference type="EMBL" id="KOO26090.1"/>
    </source>
</evidence>